<dbReference type="EMBL" id="JAIQUM010000007">
    <property type="protein sequence ID" value="MBZ5749580.1"/>
    <property type="molecule type" value="Genomic_DNA"/>
</dbReference>
<dbReference type="RefSeq" id="WP_224137379.1">
    <property type="nucleotide sequence ID" value="NZ_JAIQUM010000007.1"/>
</dbReference>
<protein>
    <submittedName>
        <fullName evidence="1">Uncharacterized protein</fullName>
    </submittedName>
</protein>
<dbReference type="Proteomes" id="UP001165287">
    <property type="component" value="Unassembled WGS sequence"/>
</dbReference>
<keyword evidence="2" id="KW-1185">Reference proteome</keyword>
<sequence>MNWAKEKQKHEDDSVGFFGSKIKNEDITYTLIKKVIENIREMIVAEELEFENRKLFEHKETTDKLKSYLIRNHDSLITN</sequence>
<reference evidence="1" key="1">
    <citation type="submission" date="2024-05" db="EMBL/GenBank/DDBJ databases">
        <title>Metabacillus sp. nov., isolated from the rhizosphere soil of tomato plants.</title>
        <authorList>
            <person name="Ma R."/>
        </authorList>
    </citation>
    <scope>NUCLEOTIDE SEQUENCE</scope>
    <source>
        <strain evidence="1">DBTR6</strain>
    </source>
</reference>
<comment type="caution">
    <text evidence="1">The sequence shown here is derived from an EMBL/GenBank/DDBJ whole genome shotgun (WGS) entry which is preliminary data.</text>
</comment>
<organism evidence="1 2">
    <name type="scientific">Metabacillus rhizolycopersici</name>
    <dbReference type="NCBI Taxonomy" id="2875709"/>
    <lineage>
        <taxon>Bacteria</taxon>
        <taxon>Bacillati</taxon>
        <taxon>Bacillota</taxon>
        <taxon>Bacilli</taxon>
        <taxon>Bacillales</taxon>
        <taxon>Bacillaceae</taxon>
        <taxon>Metabacillus</taxon>
    </lineage>
</organism>
<name>A0ABS7UMP8_9BACI</name>
<proteinExistence type="predicted"/>
<evidence type="ECO:0000313" key="2">
    <source>
        <dbReference type="Proteomes" id="UP001165287"/>
    </source>
</evidence>
<accession>A0ABS7UMP8</accession>
<evidence type="ECO:0000313" key="1">
    <source>
        <dbReference type="EMBL" id="MBZ5749580.1"/>
    </source>
</evidence>
<gene>
    <name evidence="1" type="ORF">K9V48_04825</name>
</gene>